<dbReference type="OrthoDB" id="4075894at2759"/>
<protein>
    <submittedName>
        <fullName evidence="1">CIC11C00000001590</fullName>
    </submittedName>
</protein>
<dbReference type="EMBL" id="LT635757">
    <property type="protein sequence ID" value="SGZ48901.1"/>
    <property type="molecule type" value="Genomic_DNA"/>
</dbReference>
<proteinExistence type="predicted"/>
<reference evidence="1 2" key="1">
    <citation type="submission" date="2016-10" db="EMBL/GenBank/DDBJ databases">
        <authorList>
            <person name="de Groot N.N."/>
        </authorList>
    </citation>
    <scope>NUCLEOTIDE SEQUENCE [LARGE SCALE GENOMIC DNA]</scope>
    <source>
        <strain evidence="1 2">CBS 141442</strain>
    </source>
</reference>
<name>A0A1L0CZ05_9ASCO</name>
<dbReference type="AlphaFoldDB" id="A0A1L0CZ05"/>
<evidence type="ECO:0000313" key="2">
    <source>
        <dbReference type="Proteomes" id="UP000182334"/>
    </source>
</evidence>
<dbReference type="Proteomes" id="UP000182334">
    <property type="component" value="Chromosome II"/>
</dbReference>
<sequence>MFRLLRSTRLRRCYSVEVANPKLRTNVFSTKNLPTKVQDLPLDTYPNPLFGYSKDDLLRLEPKDLDHLLAIPYKSTTETDKFCYNVLEIVHENILEDPALASKYLLAIQDKGIRETVIGCLKQYYKSNRLRRSLVLFIDSPTSPNTRKEVLETLEKITCDPEILAKDACQMALSYLRKLALTARHNPNILFAPQKAVNVLMKNLPRSQWAQLYACLLHVNMKFQNAGDFEKLKKALLQGSNLDKLVARKGIIDAKWQDLNEIDFDETQRMKMVSFLTFNDIALFADHAIREKDVVNANLYLDLLVTKFENNSGIENHTKWLQIVLNTMLSHSMVFKGPQECLKFLKYMVDSKLEVRPATLLRMLMKLRQDSCWDEALFLINYLHTEKLDKPQRKILTREIMKVITLKFARHPRVSVGYFASMFSNDEPLQLLKDLHILDMVYGVQVVNLFDAIKKADIHDDLKGAQLSHDILKDMYAGVLSNLPSKDSNIDVIKDLFGQYMRQIEMAKKGNITESIFHPQNISDNILSLFLDQLVRVNPFAIDNMDLVSDPAKFAAAKTLCTEFFAVTGLQKHQRKVYLLDLMVTSSLLHHRDIAFGAQLLKQAREAGMPLSFNQLYPFIMYHYSKGEHEQARKWYDLLVANGVKAKNVSADRLVEVAKELNWPVKGTQYRSSAQKKNKRARQELTRLTTDPLAMFSEASVGDSRENTDLNFLEELGSILHMVSVEKVRKEEEEKREKGNDQK</sequence>
<organism evidence="1 2">
    <name type="scientific">Sungouiella intermedia</name>
    <dbReference type="NCBI Taxonomy" id="45354"/>
    <lineage>
        <taxon>Eukaryota</taxon>
        <taxon>Fungi</taxon>
        <taxon>Dikarya</taxon>
        <taxon>Ascomycota</taxon>
        <taxon>Saccharomycotina</taxon>
        <taxon>Pichiomycetes</taxon>
        <taxon>Metschnikowiaceae</taxon>
        <taxon>Sungouiella</taxon>
    </lineage>
</organism>
<keyword evidence="2" id="KW-1185">Reference proteome</keyword>
<evidence type="ECO:0000313" key="1">
    <source>
        <dbReference type="EMBL" id="SGZ48901.1"/>
    </source>
</evidence>
<gene>
    <name evidence="1" type="ORF">SAMEA4029010_CIC11G00000001590</name>
</gene>
<accession>A0A1L0CZ05</accession>